<evidence type="ECO:0000256" key="1">
    <source>
        <dbReference type="SAM" id="MobiDB-lite"/>
    </source>
</evidence>
<comment type="caution">
    <text evidence="2">The sequence shown here is derived from an EMBL/GenBank/DDBJ whole genome shotgun (WGS) entry which is preliminary data.</text>
</comment>
<accession>A0ABD0YUP2</accession>
<dbReference type="Proteomes" id="UP001558652">
    <property type="component" value="Unassembled WGS sequence"/>
</dbReference>
<dbReference type="AlphaFoldDB" id="A0ABD0YUP2"/>
<evidence type="ECO:0000313" key="3">
    <source>
        <dbReference type="Proteomes" id="UP001558652"/>
    </source>
</evidence>
<evidence type="ECO:0000313" key="2">
    <source>
        <dbReference type="EMBL" id="KAL1139689.1"/>
    </source>
</evidence>
<gene>
    <name evidence="2" type="ORF">AAG570_006667</name>
</gene>
<dbReference type="EMBL" id="JBFDAA010000002">
    <property type="protein sequence ID" value="KAL1139689.1"/>
    <property type="molecule type" value="Genomic_DNA"/>
</dbReference>
<name>A0ABD0YUP2_9HEMI</name>
<feature type="region of interest" description="Disordered" evidence="1">
    <location>
        <begin position="1"/>
        <end position="29"/>
    </location>
</feature>
<protein>
    <submittedName>
        <fullName evidence="2">Uncharacterized protein</fullName>
    </submittedName>
</protein>
<reference evidence="2 3" key="1">
    <citation type="submission" date="2024-07" db="EMBL/GenBank/DDBJ databases">
        <title>Chromosome-level genome assembly of the water stick insect Ranatra chinensis (Heteroptera: Nepidae).</title>
        <authorList>
            <person name="Liu X."/>
        </authorList>
    </citation>
    <scope>NUCLEOTIDE SEQUENCE [LARGE SCALE GENOMIC DNA]</scope>
    <source>
        <strain evidence="2">Cailab_2021Rc</strain>
        <tissue evidence="2">Muscle</tissue>
    </source>
</reference>
<organism evidence="2 3">
    <name type="scientific">Ranatra chinensis</name>
    <dbReference type="NCBI Taxonomy" id="642074"/>
    <lineage>
        <taxon>Eukaryota</taxon>
        <taxon>Metazoa</taxon>
        <taxon>Ecdysozoa</taxon>
        <taxon>Arthropoda</taxon>
        <taxon>Hexapoda</taxon>
        <taxon>Insecta</taxon>
        <taxon>Pterygota</taxon>
        <taxon>Neoptera</taxon>
        <taxon>Paraneoptera</taxon>
        <taxon>Hemiptera</taxon>
        <taxon>Heteroptera</taxon>
        <taxon>Panheteroptera</taxon>
        <taxon>Nepomorpha</taxon>
        <taxon>Nepidae</taxon>
        <taxon>Ranatrinae</taxon>
        <taxon>Ranatra</taxon>
    </lineage>
</organism>
<proteinExistence type="predicted"/>
<keyword evidence="3" id="KW-1185">Reference proteome</keyword>
<sequence length="124" mass="14487">MERMLKRVGKKQQQSSDDTAVGKTKPGINLSDCEDVFRKLLGSNSLLELTPRAITRRFCAKKNRGDNELYRSNSFKFERFERTDSEDLALVAKQVAHFKSFMILTRFNPHCPDDKINRKIMRFK</sequence>
<feature type="compositionally biased region" description="Basic residues" evidence="1">
    <location>
        <begin position="1"/>
        <end position="10"/>
    </location>
</feature>